<dbReference type="PANTHER" id="PTHR47194">
    <property type="entry name" value="SORTING NEXIN-29-RELATED"/>
    <property type="match status" value="1"/>
</dbReference>
<proteinExistence type="predicted"/>
<dbReference type="EMBL" id="UYJE01009824">
    <property type="protein sequence ID" value="VDI77147.1"/>
    <property type="molecule type" value="Genomic_DNA"/>
</dbReference>
<dbReference type="Pfam" id="PF02759">
    <property type="entry name" value="RUN"/>
    <property type="match status" value="1"/>
</dbReference>
<accession>A0A8B6HBK8</accession>
<name>A0A8B6HBK8_MYTGA</name>
<evidence type="ECO:0000313" key="3">
    <source>
        <dbReference type="Proteomes" id="UP000596742"/>
    </source>
</evidence>
<dbReference type="OrthoDB" id="62364at2759"/>
<feature type="domain" description="RUN" evidence="1">
    <location>
        <begin position="50"/>
        <end position="206"/>
    </location>
</feature>
<dbReference type="PANTHER" id="PTHR47194:SF3">
    <property type="entry name" value="SORTING NEXIN 29"/>
    <property type="match status" value="1"/>
</dbReference>
<dbReference type="SUPFAM" id="SSF140741">
    <property type="entry name" value="RUN domain-like"/>
    <property type="match status" value="1"/>
</dbReference>
<evidence type="ECO:0000313" key="2">
    <source>
        <dbReference type="EMBL" id="VDI77147.1"/>
    </source>
</evidence>
<dbReference type="Gene3D" id="1.20.58.900">
    <property type="match status" value="1"/>
</dbReference>
<sequence>MSLSGKIFKKRGPTRDEIIRETKIKRKISSELSSAIKSLQQEHCSTGEAILSSDTANHVCNILEAVFLHGLKNSVVKKLGKYVGLQNGENADQSINFWSFATKFTHKDTTAQLTRLGQITTEIGLCRAWIRVALNDGIITSYVDALMADKKTLMVKHGTVLNKDIPGISRDHPDHKFPSRKSCDNPVLRILRSWSQEIILMSGFTDLLALSWPWDNPGISCEYPENVLSSGPINVLH</sequence>
<organism evidence="2 3">
    <name type="scientific">Mytilus galloprovincialis</name>
    <name type="common">Mediterranean mussel</name>
    <dbReference type="NCBI Taxonomy" id="29158"/>
    <lineage>
        <taxon>Eukaryota</taxon>
        <taxon>Metazoa</taxon>
        <taxon>Spiralia</taxon>
        <taxon>Lophotrochozoa</taxon>
        <taxon>Mollusca</taxon>
        <taxon>Bivalvia</taxon>
        <taxon>Autobranchia</taxon>
        <taxon>Pteriomorphia</taxon>
        <taxon>Mytilida</taxon>
        <taxon>Mytiloidea</taxon>
        <taxon>Mytilidae</taxon>
        <taxon>Mytilinae</taxon>
        <taxon>Mytilus</taxon>
    </lineage>
</organism>
<protein>
    <recommendedName>
        <fullName evidence="1">RUN domain-containing protein</fullName>
    </recommendedName>
</protein>
<comment type="caution">
    <text evidence="2">The sequence shown here is derived from an EMBL/GenBank/DDBJ whole genome shotgun (WGS) entry which is preliminary data.</text>
</comment>
<reference evidence="2" key="1">
    <citation type="submission" date="2018-11" db="EMBL/GenBank/DDBJ databases">
        <authorList>
            <person name="Alioto T."/>
            <person name="Alioto T."/>
        </authorList>
    </citation>
    <scope>NUCLEOTIDE SEQUENCE</scope>
</reference>
<gene>
    <name evidence="2" type="ORF">MGAL_10B012974</name>
</gene>
<dbReference type="InterPro" id="IPR037213">
    <property type="entry name" value="Run_dom_sf"/>
</dbReference>
<dbReference type="InterPro" id="IPR004012">
    <property type="entry name" value="Run_dom"/>
</dbReference>
<evidence type="ECO:0000259" key="1">
    <source>
        <dbReference type="PROSITE" id="PS50826"/>
    </source>
</evidence>
<dbReference type="AlphaFoldDB" id="A0A8B6HBK8"/>
<keyword evidence="3" id="KW-1185">Reference proteome</keyword>
<dbReference type="PROSITE" id="PS50826">
    <property type="entry name" value="RUN"/>
    <property type="match status" value="1"/>
</dbReference>
<dbReference type="Proteomes" id="UP000596742">
    <property type="component" value="Unassembled WGS sequence"/>
</dbReference>